<evidence type="ECO:0000313" key="5">
    <source>
        <dbReference type="EMBL" id="GIJ16714.1"/>
    </source>
</evidence>
<proteinExistence type="inferred from homology"/>
<evidence type="ECO:0000259" key="4">
    <source>
        <dbReference type="PROSITE" id="PS50801"/>
    </source>
</evidence>
<feature type="domain" description="STAS" evidence="4">
    <location>
        <begin position="22"/>
        <end position="106"/>
    </location>
</feature>
<dbReference type="EMBL" id="BOPA01000022">
    <property type="protein sequence ID" value="GIJ16714.1"/>
    <property type="molecule type" value="Genomic_DNA"/>
</dbReference>
<dbReference type="Pfam" id="PF01740">
    <property type="entry name" value="STAS"/>
    <property type="match status" value="1"/>
</dbReference>
<dbReference type="InterPro" id="IPR036513">
    <property type="entry name" value="STAS_dom_sf"/>
</dbReference>
<dbReference type="InterPro" id="IPR003658">
    <property type="entry name" value="Anti-sigma_ant"/>
</dbReference>
<dbReference type="PANTHER" id="PTHR33495">
    <property type="entry name" value="ANTI-SIGMA FACTOR ANTAGONIST TM_1081-RELATED-RELATED"/>
    <property type="match status" value="1"/>
</dbReference>
<accession>A0ABQ4IFM8</accession>
<dbReference type="SUPFAM" id="SSF52091">
    <property type="entry name" value="SpoIIaa-like"/>
    <property type="match status" value="1"/>
</dbReference>
<evidence type="ECO:0000313" key="6">
    <source>
        <dbReference type="Proteomes" id="UP000647860"/>
    </source>
</evidence>
<sequence length="132" mass="14222">MLSHGRRPETTPLSVIVDRSDPDMPVIRVGGDLAYTTASPLRSEIDRELQAGPATLVLDFADLQFIDSTGLSIIVHTWREGLRDGVTLRLRAVPRFLETILDMTGVTGLLARSTSGDAPLGTEPDGQPTVTV</sequence>
<dbReference type="Proteomes" id="UP000647860">
    <property type="component" value="Unassembled WGS sequence"/>
</dbReference>
<evidence type="ECO:0000256" key="3">
    <source>
        <dbReference type="SAM" id="MobiDB-lite"/>
    </source>
</evidence>
<protein>
    <recommendedName>
        <fullName evidence="2">Anti-sigma factor antagonist</fullName>
    </recommendedName>
</protein>
<dbReference type="PROSITE" id="PS50801">
    <property type="entry name" value="STAS"/>
    <property type="match status" value="1"/>
</dbReference>
<feature type="region of interest" description="Disordered" evidence="3">
    <location>
        <begin position="113"/>
        <end position="132"/>
    </location>
</feature>
<gene>
    <name evidence="5" type="ORF">Vgi01_33980</name>
</gene>
<reference evidence="5 6" key="1">
    <citation type="submission" date="2021-01" db="EMBL/GenBank/DDBJ databases">
        <title>Whole genome shotgun sequence of Verrucosispora gifhornensis NBRC 16317.</title>
        <authorList>
            <person name="Komaki H."/>
            <person name="Tamura T."/>
        </authorList>
    </citation>
    <scope>NUCLEOTIDE SEQUENCE [LARGE SCALE GENOMIC DNA]</scope>
    <source>
        <strain evidence="5 6">NBRC 16317</strain>
    </source>
</reference>
<evidence type="ECO:0000256" key="1">
    <source>
        <dbReference type="ARBA" id="ARBA00009013"/>
    </source>
</evidence>
<comment type="caution">
    <text evidence="5">The sequence shown here is derived from an EMBL/GenBank/DDBJ whole genome shotgun (WGS) entry which is preliminary data.</text>
</comment>
<dbReference type="NCBIfam" id="TIGR00377">
    <property type="entry name" value="ant_ant_sig"/>
    <property type="match status" value="1"/>
</dbReference>
<comment type="similarity">
    <text evidence="1 2">Belongs to the anti-sigma-factor antagonist family.</text>
</comment>
<dbReference type="CDD" id="cd07043">
    <property type="entry name" value="STAS_anti-anti-sigma_factors"/>
    <property type="match status" value="1"/>
</dbReference>
<evidence type="ECO:0000256" key="2">
    <source>
        <dbReference type="RuleBase" id="RU003749"/>
    </source>
</evidence>
<dbReference type="InterPro" id="IPR002645">
    <property type="entry name" value="STAS_dom"/>
</dbReference>
<organism evidence="5 6">
    <name type="scientific">Micromonospora gifhornensis</name>
    <dbReference type="NCBI Taxonomy" id="84594"/>
    <lineage>
        <taxon>Bacteria</taxon>
        <taxon>Bacillati</taxon>
        <taxon>Actinomycetota</taxon>
        <taxon>Actinomycetes</taxon>
        <taxon>Micromonosporales</taxon>
        <taxon>Micromonosporaceae</taxon>
        <taxon>Micromonospora</taxon>
    </lineage>
</organism>
<dbReference type="PANTHER" id="PTHR33495:SF2">
    <property type="entry name" value="ANTI-SIGMA FACTOR ANTAGONIST TM_1081-RELATED"/>
    <property type="match status" value="1"/>
</dbReference>
<dbReference type="Gene3D" id="3.30.750.24">
    <property type="entry name" value="STAS domain"/>
    <property type="match status" value="1"/>
</dbReference>
<name>A0ABQ4IFM8_9ACTN</name>
<keyword evidence="6" id="KW-1185">Reference proteome</keyword>